<dbReference type="GO" id="GO:0008934">
    <property type="term" value="F:inositol monophosphate 1-phosphatase activity"/>
    <property type="evidence" value="ECO:0007669"/>
    <property type="project" value="TreeGrafter"/>
</dbReference>
<name>X1B9K3_9ZZZZ</name>
<organism evidence="1">
    <name type="scientific">marine sediment metagenome</name>
    <dbReference type="NCBI Taxonomy" id="412755"/>
    <lineage>
        <taxon>unclassified sequences</taxon>
        <taxon>metagenomes</taxon>
        <taxon>ecological metagenomes</taxon>
    </lineage>
</organism>
<dbReference type="GO" id="GO:0007165">
    <property type="term" value="P:signal transduction"/>
    <property type="evidence" value="ECO:0007669"/>
    <property type="project" value="TreeGrafter"/>
</dbReference>
<gene>
    <name evidence="1" type="ORF">S01H4_48562</name>
</gene>
<dbReference type="SUPFAM" id="SSF56655">
    <property type="entry name" value="Carbohydrate phosphatase"/>
    <property type="match status" value="1"/>
</dbReference>
<dbReference type="InterPro" id="IPR000760">
    <property type="entry name" value="Inositol_monophosphatase-like"/>
</dbReference>
<dbReference type="EMBL" id="BART01027388">
    <property type="protein sequence ID" value="GAG92464.1"/>
    <property type="molecule type" value="Genomic_DNA"/>
</dbReference>
<dbReference type="PANTHER" id="PTHR20854">
    <property type="entry name" value="INOSITOL MONOPHOSPHATASE"/>
    <property type="match status" value="1"/>
</dbReference>
<accession>X1B9K3</accession>
<reference evidence="1" key="1">
    <citation type="journal article" date="2014" name="Front. Microbiol.">
        <title>High frequency of phylogenetically diverse reductive dehalogenase-homologous genes in deep subseafloor sedimentary metagenomes.</title>
        <authorList>
            <person name="Kawai M."/>
            <person name="Futagami T."/>
            <person name="Toyoda A."/>
            <person name="Takaki Y."/>
            <person name="Nishi S."/>
            <person name="Hori S."/>
            <person name="Arai W."/>
            <person name="Tsubouchi T."/>
            <person name="Morono Y."/>
            <person name="Uchiyama I."/>
            <person name="Ito T."/>
            <person name="Fujiyama A."/>
            <person name="Inagaki F."/>
            <person name="Takami H."/>
        </authorList>
    </citation>
    <scope>NUCLEOTIDE SEQUENCE</scope>
    <source>
        <strain evidence="1">Expedition CK06-06</strain>
    </source>
</reference>
<proteinExistence type="predicted"/>
<feature type="non-terminal residue" evidence="1">
    <location>
        <position position="113"/>
    </location>
</feature>
<evidence type="ECO:0000313" key="1">
    <source>
        <dbReference type="EMBL" id="GAG92464.1"/>
    </source>
</evidence>
<evidence type="ECO:0008006" key="2">
    <source>
        <dbReference type="Google" id="ProtNLM"/>
    </source>
</evidence>
<dbReference type="PRINTS" id="PR00377">
    <property type="entry name" value="IMPHPHTASES"/>
</dbReference>
<comment type="caution">
    <text evidence="1">The sequence shown here is derived from an EMBL/GenBank/DDBJ whole genome shotgun (WGS) entry which is preliminary data.</text>
</comment>
<dbReference type="GO" id="GO:0006020">
    <property type="term" value="P:inositol metabolic process"/>
    <property type="evidence" value="ECO:0007669"/>
    <property type="project" value="TreeGrafter"/>
</dbReference>
<dbReference type="Pfam" id="PF00459">
    <property type="entry name" value="Inositol_P"/>
    <property type="match status" value="1"/>
</dbReference>
<sequence>MAEKALLKTLNENSIDTLIISEEMGEKYIGSKEKAIESQSVLIVDPVDGSNNAVRGIPYCSVSIAYAKGKTVEDIEKAVVLDLNTKDIYWAEKGKGAFLDEKRIRVSNLDLSD</sequence>
<dbReference type="Gene3D" id="3.30.540.10">
    <property type="entry name" value="Fructose-1,6-Bisphosphatase, subunit A, domain 1"/>
    <property type="match status" value="1"/>
</dbReference>
<dbReference type="PANTHER" id="PTHR20854:SF4">
    <property type="entry name" value="INOSITOL-1-MONOPHOSPHATASE-RELATED"/>
    <property type="match status" value="1"/>
</dbReference>
<dbReference type="AlphaFoldDB" id="X1B9K3"/>
<protein>
    <recommendedName>
        <fullName evidence="2">Inositol monophosphatase</fullName>
    </recommendedName>
</protein>